<proteinExistence type="predicted"/>
<dbReference type="AlphaFoldDB" id="A0A6M3IER9"/>
<dbReference type="EMBL" id="MT141190">
    <property type="protein sequence ID" value="QJA55946.1"/>
    <property type="molecule type" value="Genomic_DNA"/>
</dbReference>
<organism evidence="1">
    <name type="scientific">viral metagenome</name>
    <dbReference type="NCBI Taxonomy" id="1070528"/>
    <lineage>
        <taxon>unclassified sequences</taxon>
        <taxon>metagenomes</taxon>
        <taxon>organismal metagenomes</taxon>
    </lineage>
</organism>
<protein>
    <submittedName>
        <fullName evidence="1">Uncharacterized protein</fullName>
    </submittedName>
</protein>
<evidence type="ECO:0000313" key="2">
    <source>
        <dbReference type="EMBL" id="QJA70632.1"/>
    </source>
</evidence>
<reference evidence="1" key="1">
    <citation type="submission" date="2020-03" db="EMBL/GenBank/DDBJ databases">
        <title>The deep terrestrial virosphere.</title>
        <authorList>
            <person name="Holmfeldt K."/>
            <person name="Nilsson E."/>
            <person name="Simone D."/>
            <person name="Lopez-Fernandez M."/>
            <person name="Wu X."/>
            <person name="de Brujin I."/>
            <person name="Lundin D."/>
            <person name="Andersson A."/>
            <person name="Bertilsson S."/>
            <person name="Dopson M."/>
        </authorList>
    </citation>
    <scope>NUCLEOTIDE SEQUENCE</scope>
    <source>
        <strain evidence="2">MM415A03622</strain>
        <strain evidence="1">MM415B01966</strain>
    </source>
</reference>
<evidence type="ECO:0000313" key="1">
    <source>
        <dbReference type="EMBL" id="QJA55946.1"/>
    </source>
</evidence>
<accession>A0A6M3IER9</accession>
<sequence length="150" mass="17859">METKGISKRKVKKINLTTPYEVFYKEIKKITNEYETIVYEHLTQKVKKLCITALRKYDFFNPELWRLQIKHYSTLNTKVVLELEIQKRLNKKDDMSKCNEIIDTTLDLLNDESISLGTKLGAELYHEYEEQPTIEVQGYNIKDLFSLFKK</sequence>
<name>A0A6M3IER9_9ZZZZ</name>
<dbReference type="EMBL" id="MT141808">
    <property type="protein sequence ID" value="QJA70632.1"/>
    <property type="molecule type" value="Genomic_DNA"/>
</dbReference>
<gene>
    <name evidence="2" type="ORF">MM415A03622_0011</name>
    <name evidence="1" type="ORF">MM415B01966_0025</name>
</gene>